<keyword evidence="3" id="KW-0808">Transferase</keyword>
<evidence type="ECO:0000256" key="4">
    <source>
        <dbReference type="SAM" id="Phobius"/>
    </source>
</evidence>
<dbReference type="Proteomes" id="UP000176943">
    <property type="component" value="Unassembled WGS sequence"/>
</dbReference>
<feature type="transmembrane region" description="Helical" evidence="4">
    <location>
        <begin position="6"/>
        <end position="27"/>
    </location>
</feature>
<dbReference type="EMBL" id="MEWY01000007">
    <property type="protein sequence ID" value="OGC87076.1"/>
    <property type="molecule type" value="Genomic_DNA"/>
</dbReference>
<comment type="caution">
    <text evidence="6">The sequence shown here is derived from an EMBL/GenBank/DDBJ whole genome shotgun (WGS) entry which is preliminary data.</text>
</comment>
<keyword evidence="4" id="KW-0812">Transmembrane</keyword>
<dbReference type="PANTHER" id="PTHR43630">
    <property type="entry name" value="POLY-BETA-1,6-N-ACETYL-D-GLUCOSAMINE SYNTHASE"/>
    <property type="match status" value="1"/>
</dbReference>
<dbReference type="PANTHER" id="PTHR43630:SF1">
    <property type="entry name" value="POLY-BETA-1,6-N-ACETYL-D-GLUCOSAMINE SYNTHASE"/>
    <property type="match status" value="1"/>
</dbReference>
<dbReference type="CDD" id="cd06423">
    <property type="entry name" value="CESA_like"/>
    <property type="match status" value="1"/>
</dbReference>
<feature type="transmembrane region" description="Helical" evidence="4">
    <location>
        <begin position="380"/>
        <end position="403"/>
    </location>
</feature>
<evidence type="ECO:0000256" key="1">
    <source>
        <dbReference type="ARBA" id="ARBA00006739"/>
    </source>
</evidence>
<feature type="domain" description="Glycosyltransferase 2-like" evidence="5">
    <location>
        <begin position="47"/>
        <end position="214"/>
    </location>
</feature>
<dbReference type="Pfam" id="PF00535">
    <property type="entry name" value="Glycos_transf_2"/>
    <property type="match status" value="1"/>
</dbReference>
<evidence type="ECO:0000313" key="6">
    <source>
        <dbReference type="EMBL" id="OGC87076.1"/>
    </source>
</evidence>
<dbReference type="InterPro" id="IPR029044">
    <property type="entry name" value="Nucleotide-diphossugar_trans"/>
</dbReference>
<reference evidence="6 7" key="1">
    <citation type="journal article" date="2016" name="Nat. Commun.">
        <title>Thousands of microbial genomes shed light on interconnected biogeochemical processes in an aquifer system.</title>
        <authorList>
            <person name="Anantharaman K."/>
            <person name="Brown C.T."/>
            <person name="Hug L.A."/>
            <person name="Sharon I."/>
            <person name="Castelle C.J."/>
            <person name="Probst A.J."/>
            <person name="Thomas B.C."/>
            <person name="Singh A."/>
            <person name="Wilkins M.J."/>
            <person name="Karaoz U."/>
            <person name="Brodie E.L."/>
            <person name="Williams K.H."/>
            <person name="Hubbard S.S."/>
            <person name="Banfield J.F."/>
        </authorList>
    </citation>
    <scope>NUCLEOTIDE SEQUENCE [LARGE SCALE GENOMIC DNA]</scope>
</reference>
<dbReference type="AlphaFoldDB" id="A0A1F4XZX3"/>
<evidence type="ECO:0000256" key="3">
    <source>
        <dbReference type="ARBA" id="ARBA00022679"/>
    </source>
</evidence>
<name>A0A1F4XZX3_9BACT</name>
<dbReference type="SUPFAM" id="SSF53448">
    <property type="entry name" value="Nucleotide-diphospho-sugar transferases"/>
    <property type="match status" value="1"/>
</dbReference>
<organism evidence="6 7">
    <name type="scientific">Candidatus Adlerbacteria bacterium RIFCSPLOWO2_01_FULL_54_16</name>
    <dbReference type="NCBI Taxonomy" id="1797244"/>
    <lineage>
        <taxon>Bacteria</taxon>
        <taxon>Candidatus Adleribacteriota</taxon>
    </lineage>
</organism>
<evidence type="ECO:0000259" key="5">
    <source>
        <dbReference type="Pfam" id="PF00535"/>
    </source>
</evidence>
<feature type="transmembrane region" description="Helical" evidence="4">
    <location>
        <begin position="287"/>
        <end position="311"/>
    </location>
</feature>
<dbReference type="Gene3D" id="3.90.550.10">
    <property type="entry name" value="Spore Coat Polysaccharide Biosynthesis Protein SpsA, Chain A"/>
    <property type="match status" value="1"/>
</dbReference>
<gene>
    <name evidence="6" type="ORF">A3B33_00435</name>
</gene>
<sequence>MNIGELGVYASLFLALYFEIFLLISFFERRPAPRTARQPARYPNVAILVPSYNEERTIAGTLESLLSLDYPKDKLELVVVDDGSMDKTGNIAKKFATEHPQVKYFYKENGGKYTALNWGLERTSAEFVGCLDADSFVAPDALLETIKRFEESPDTMAVVPAMKVYRPRRILELMQSVEYTFGIFYKKMFDNLAAISVLPGPFSLYRREVFEKIGMFRHAHNTEDMEIAFRMHANGLKIVNAHTAHVYTTVPKTVRALIRQRTRWSQGFLQNSRDYAYMYFNRRYGNFGLLVLPFGLAAFAAGLYTATYMLYNALEYAVSHALDYWSTGVPLQAPAIERMSWFYLNTNTMIFVVVAVLGMTFVAIILGARLANVRLPLKSYAAYFALFGLIAPLWLAKAAWGALLARESIWR</sequence>
<protein>
    <recommendedName>
        <fullName evidence="5">Glycosyltransferase 2-like domain-containing protein</fullName>
    </recommendedName>
</protein>
<keyword evidence="4" id="KW-0472">Membrane</keyword>
<keyword evidence="2" id="KW-0328">Glycosyltransferase</keyword>
<comment type="similarity">
    <text evidence="1">Belongs to the glycosyltransferase 2 family.</text>
</comment>
<dbReference type="GO" id="GO:0016757">
    <property type="term" value="F:glycosyltransferase activity"/>
    <property type="evidence" value="ECO:0007669"/>
    <property type="project" value="UniProtKB-KW"/>
</dbReference>
<evidence type="ECO:0000256" key="2">
    <source>
        <dbReference type="ARBA" id="ARBA00022676"/>
    </source>
</evidence>
<keyword evidence="4" id="KW-1133">Transmembrane helix</keyword>
<accession>A0A1F4XZX3</accession>
<feature type="transmembrane region" description="Helical" evidence="4">
    <location>
        <begin position="348"/>
        <end position="368"/>
    </location>
</feature>
<proteinExistence type="inferred from homology"/>
<dbReference type="InterPro" id="IPR001173">
    <property type="entry name" value="Glyco_trans_2-like"/>
</dbReference>
<evidence type="ECO:0000313" key="7">
    <source>
        <dbReference type="Proteomes" id="UP000176943"/>
    </source>
</evidence>